<evidence type="ECO:0000313" key="2">
    <source>
        <dbReference type="Proteomes" id="UP000663814"/>
    </source>
</evidence>
<accession>A0ABS7XAY0</accession>
<evidence type="ECO:0000313" key="1">
    <source>
        <dbReference type="EMBL" id="MBZ9612697.1"/>
    </source>
</evidence>
<organism evidence="1 2">
    <name type="scientific">Rheinheimera maricola</name>
    <dbReference type="NCBI Taxonomy" id="2793282"/>
    <lineage>
        <taxon>Bacteria</taxon>
        <taxon>Pseudomonadati</taxon>
        <taxon>Pseudomonadota</taxon>
        <taxon>Gammaproteobacteria</taxon>
        <taxon>Chromatiales</taxon>
        <taxon>Chromatiaceae</taxon>
        <taxon>Rheinheimera</taxon>
    </lineage>
</organism>
<proteinExistence type="predicted"/>
<comment type="caution">
    <text evidence="1">The sequence shown here is derived from an EMBL/GenBank/DDBJ whole genome shotgun (WGS) entry which is preliminary data.</text>
</comment>
<reference evidence="1 2" key="2">
    <citation type="submission" date="2021-08" db="EMBL/GenBank/DDBJ databases">
        <title>Rheinheimera aquimaris sp. nov., isolated from seawater of the East Sea in Korea.</title>
        <authorList>
            <person name="Kim K.H."/>
            <person name="Wenting R."/>
            <person name="Kim K.R."/>
            <person name="Jeon C.O."/>
        </authorList>
    </citation>
    <scope>NUCLEOTIDE SEQUENCE [LARGE SCALE GENOMIC DNA]</scope>
    <source>
        <strain evidence="1 2">MA-13</strain>
    </source>
</reference>
<keyword evidence="2" id="KW-1185">Reference proteome</keyword>
<dbReference type="Proteomes" id="UP000663814">
    <property type="component" value="Unassembled WGS sequence"/>
</dbReference>
<gene>
    <name evidence="1" type="ORF">I4W93_013930</name>
</gene>
<reference evidence="1 2" key="1">
    <citation type="submission" date="2020-12" db="EMBL/GenBank/DDBJ databases">
        <authorList>
            <person name="Ruan W."/>
            <person name="Khan S.A."/>
            <person name="Jeon C.O."/>
        </authorList>
    </citation>
    <scope>NUCLEOTIDE SEQUENCE [LARGE SCALE GENOMIC DNA]</scope>
    <source>
        <strain evidence="1 2">MA-13</strain>
    </source>
</reference>
<name>A0ABS7XAY0_9GAMM</name>
<sequence length="90" mass="10100">MNSVTKTLISQLEVAQLVIDKEFNLSEEAYGATQLDLFAEQITEIRIQRIGAKLMKMTKDENFVSGVVAMLNHVYLPDEYYTAEEIAGLG</sequence>
<dbReference type="RefSeq" id="WP_205312849.1">
    <property type="nucleotide sequence ID" value="NZ_JAERPS020000005.1"/>
</dbReference>
<protein>
    <submittedName>
        <fullName evidence="1">Uncharacterized protein</fullName>
    </submittedName>
</protein>
<dbReference type="EMBL" id="JAERPS020000005">
    <property type="protein sequence ID" value="MBZ9612697.1"/>
    <property type="molecule type" value="Genomic_DNA"/>
</dbReference>